<proteinExistence type="predicted"/>
<keyword evidence="1" id="KW-1133">Transmembrane helix</keyword>
<dbReference type="EMBL" id="JASPDQ010000019">
    <property type="protein sequence ID" value="MDK8602325.1"/>
    <property type="molecule type" value="Genomic_DNA"/>
</dbReference>
<dbReference type="STRING" id="59561.AQZ59_01407"/>
<keyword evidence="4" id="KW-1185">Reference proteome</keyword>
<protein>
    <recommendedName>
        <fullName evidence="5">TadE-like protein</fullName>
    </recommendedName>
</protein>
<accession>A0A0W1KJK9</accession>
<dbReference type="Proteomes" id="UP001225576">
    <property type="component" value="Unassembled WGS sequence"/>
</dbReference>
<keyword evidence="1" id="KW-0812">Transmembrane</keyword>
<dbReference type="OrthoDB" id="3268980at2"/>
<keyword evidence="1" id="KW-0472">Membrane</keyword>
<evidence type="ECO:0008006" key="5">
    <source>
        <dbReference type="Google" id="ProtNLM"/>
    </source>
</evidence>
<name>A0A0W1KJK9_9ACTO</name>
<evidence type="ECO:0000313" key="3">
    <source>
        <dbReference type="EMBL" id="MDK8602325.1"/>
    </source>
</evidence>
<feature type="transmembrane region" description="Helical" evidence="1">
    <location>
        <begin position="12"/>
        <end position="33"/>
    </location>
</feature>
<dbReference type="RefSeq" id="WP_062613943.1">
    <property type="nucleotide sequence ID" value="NZ_CALTZF010000015.1"/>
</dbReference>
<reference evidence="2 4" key="1">
    <citation type="submission" date="2015-11" db="EMBL/GenBank/DDBJ databases">
        <title>Draft Genome Sequence of the Type Strain Trueperella bernardiae LCDC 89-0504T, Isolated from Blood Culture.</title>
        <authorList>
            <person name="Bernier A.-M."/>
            <person name="Bernard K."/>
        </authorList>
    </citation>
    <scope>NUCLEOTIDE SEQUENCE [LARGE SCALE GENOMIC DNA]</scope>
    <source>
        <strain evidence="2 4">LCDC 89-0504</strain>
    </source>
</reference>
<evidence type="ECO:0000256" key="1">
    <source>
        <dbReference type="SAM" id="Phobius"/>
    </source>
</evidence>
<organism evidence="2 4">
    <name type="scientific">Trueperella bernardiae</name>
    <dbReference type="NCBI Taxonomy" id="59561"/>
    <lineage>
        <taxon>Bacteria</taxon>
        <taxon>Bacillati</taxon>
        <taxon>Actinomycetota</taxon>
        <taxon>Actinomycetes</taxon>
        <taxon>Actinomycetales</taxon>
        <taxon>Actinomycetaceae</taxon>
        <taxon>Trueperella</taxon>
    </lineage>
</organism>
<evidence type="ECO:0000313" key="4">
    <source>
        <dbReference type="Proteomes" id="UP000054404"/>
    </source>
</evidence>
<reference evidence="3" key="2">
    <citation type="submission" date="2023-05" db="EMBL/GenBank/DDBJ databases">
        <title>Genomic Catalog of Human Bladder Bacteria.</title>
        <authorList>
            <person name="Du J."/>
        </authorList>
    </citation>
    <scope>NUCLEOTIDE SEQUENCE</scope>
    <source>
        <strain evidence="3">UMB1304A</strain>
    </source>
</reference>
<dbReference type="PATRIC" id="fig|59561.3.peg.1401"/>
<dbReference type="EMBL" id="LNIZ01000006">
    <property type="protein sequence ID" value="KTF03808.1"/>
    <property type="molecule type" value="Genomic_DNA"/>
</dbReference>
<dbReference type="AlphaFoldDB" id="A0A0W1KJK9"/>
<gene>
    <name evidence="2" type="ORF">AQZ59_01407</name>
    <name evidence="3" type="ORF">QP858_07640</name>
</gene>
<comment type="caution">
    <text evidence="2">The sequence shown here is derived from an EMBL/GenBank/DDBJ whole genome shotgun (WGS) entry which is preliminary data.</text>
</comment>
<sequence>MWRANKPRGEDGNAIVEFVGVMVVIVVPALALLTGLATTTTVQLALEDAARQSARAYVRAESVYSGEARGREAASKAWTDRGMDEQLDLNFACSASPCLSPGATVTARASATVTVPIVGAITLTGEQAMVVDQYRVVRP</sequence>
<evidence type="ECO:0000313" key="2">
    <source>
        <dbReference type="EMBL" id="KTF03808.1"/>
    </source>
</evidence>
<dbReference type="Proteomes" id="UP000054404">
    <property type="component" value="Unassembled WGS sequence"/>
</dbReference>